<dbReference type="Proteomes" id="UP000000763">
    <property type="component" value="Chromosome 7"/>
</dbReference>
<feature type="compositionally biased region" description="Basic residues" evidence="1">
    <location>
        <begin position="145"/>
        <end position="156"/>
    </location>
</feature>
<reference evidence="4" key="2">
    <citation type="journal article" date="2005" name="Nature">
        <title>The map-based sequence of the rice genome.</title>
        <authorList>
            <consortium name="International rice genome sequencing project (IRGSP)"/>
            <person name="Matsumoto T."/>
            <person name="Wu J."/>
            <person name="Kanamori H."/>
            <person name="Katayose Y."/>
            <person name="Fujisawa M."/>
            <person name="Namiki N."/>
            <person name="Mizuno H."/>
            <person name="Yamamoto K."/>
            <person name="Antonio B.A."/>
            <person name="Baba T."/>
            <person name="Sakata K."/>
            <person name="Nagamura Y."/>
            <person name="Aoki H."/>
            <person name="Arikawa K."/>
            <person name="Arita K."/>
            <person name="Bito T."/>
            <person name="Chiden Y."/>
            <person name="Fujitsuka N."/>
            <person name="Fukunaka R."/>
            <person name="Hamada M."/>
            <person name="Harada C."/>
            <person name="Hayashi A."/>
            <person name="Hijishita S."/>
            <person name="Honda M."/>
            <person name="Hosokawa S."/>
            <person name="Ichikawa Y."/>
            <person name="Idonuma A."/>
            <person name="Iijima M."/>
            <person name="Ikeda M."/>
            <person name="Ikeno M."/>
            <person name="Ito K."/>
            <person name="Ito S."/>
            <person name="Ito T."/>
            <person name="Ito Y."/>
            <person name="Ito Y."/>
            <person name="Iwabuchi A."/>
            <person name="Kamiya K."/>
            <person name="Karasawa W."/>
            <person name="Kurita K."/>
            <person name="Katagiri S."/>
            <person name="Kikuta A."/>
            <person name="Kobayashi H."/>
            <person name="Kobayashi N."/>
            <person name="Machita K."/>
            <person name="Maehara T."/>
            <person name="Masukawa M."/>
            <person name="Mizubayashi T."/>
            <person name="Mukai Y."/>
            <person name="Nagasaki H."/>
            <person name="Nagata Y."/>
            <person name="Naito S."/>
            <person name="Nakashima M."/>
            <person name="Nakama Y."/>
            <person name="Nakamichi Y."/>
            <person name="Nakamura M."/>
            <person name="Meguro A."/>
            <person name="Negishi M."/>
            <person name="Ohta I."/>
            <person name="Ohta T."/>
            <person name="Okamoto M."/>
            <person name="Ono N."/>
            <person name="Saji S."/>
            <person name="Sakaguchi M."/>
            <person name="Sakai K."/>
            <person name="Shibata M."/>
            <person name="Shimokawa T."/>
            <person name="Song J."/>
            <person name="Takazaki Y."/>
            <person name="Terasawa K."/>
            <person name="Tsugane M."/>
            <person name="Tsuji K."/>
            <person name="Ueda S."/>
            <person name="Waki K."/>
            <person name="Yamagata H."/>
            <person name="Yamamoto M."/>
            <person name="Yamamoto S."/>
            <person name="Yamane H."/>
            <person name="Yoshiki S."/>
            <person name="Yoshihara R."/>
            <person name="Yukawa K."/>
            <person name="Zhong H."/>
            <person name="Yano M."/>
            <person name="Yuan Q."/>
            <person name="Ouyang S."/>
            <person name="Liu J."/>
            <person name="Jones K.M."/>
            <person name="Gansberger K."/>
            <person name="Moffat K."/>
            <person name="Hill J."/>
            <person name="Bera J."/>
            <person name="Fadrosh D."/>
            <person name="Jin S."/>
            <person name="Johri S."/>
            <person name="Kim M."/>
            <person name="Overton L."/>
            <person name="Reardon M."/>
            <person name="Tsitrin T."/>
            <person name="Vuong H."/>
            <person name="Weaver B."/>
            <person name="Ciecko A."/>
            <person name="Tallon L."/>
            <person name="Jackson J."/>
            <person name="Pai G."/>
            <person name="Aken S.V."/>
            <person name="Utterback T."/>
            <person name="Reidmuller S."/>
            <person name="Feldblyum T."/>
            <person name="Hsiao J."/>
            <person name="Zismann V."/>
            <person name="Iobst S."/>
            <person name="de Vazeille A.R."/>
            <person name="Buell C.R."/>
            <person name="Ying K."/>
            <person name="Li Y."/>
            <person name="Lu T."/>
            <person name="Huang Y."/>
            <person name="Zhao Q."/>
            <person name="Feng Q."/>
            <person name="Zhang L."/>
            <person name="Zhu J."/>
            <person name="Weng Q."/>
            <person name="Mu J."/>
            <person name="Lu Y."/>
            <person name="Fan D."/>
            <person name="Liu Y."/>
            <person name="Guan J."/>
            <person name="Zhang Y."/>
            <person name="Yu S."/>
            <person name="Liu X."/>
            <person name="Zhang Y."/>
            <person name="Hong G."/>
            <person name="Han B."/>
            <person name="Choisne N."/>
            <person name="Demange N."/>
            <person name="Orjeda G."/>
            <person name="Samain S."/>
            <person name="Cattolico L."/>
            <person name="Pelletier E."/>
            <person name="Couloux A."/>
            <person name="Segurens B."/>
            <person name="Wincker P."/>
            <person name="D'Hont A."/>
            <person name="Scarpelli C."/>
            <person name="Weissenbach J."/>
            <person name="Salanoubat M."/>
            <person name="Quetier F."/>
            <person name="Yu Y."/>
            <person name="Kim H.R."/>
            <person name="Rambo T."/>
            <person name="Currie J."/>
            <person name="Collura K."/>
            <person name="Luo M."/>
            <person name="Yang T."/>
            <person name="Ammiraju J.S.S."/>
            <person name="Engler F."/>
            <person name="Soderlund C."/>
            <person name="Wing R.A."/>
            <person name="Palmer L.E."/>
            <person name="de la Bastide M."/>
            <person name="Spiegel L."/>
            <person name="Nascimento L."/>
            <person name="Zutavern T."/>
            <person name="O'Shaughnessy A."/>
            <person name="Dike S."/>
            <person name="Dedhia N."/>
            <person name="Preston R."/>
            <person name="Balija V."/>
            <person name="McCombie W.R."/>
            <person name="Chow T."/>
            <person name="Chen H."/>
            <person name="Chung M."/>
            <person name="Chen C."/>
            <person name="Shaw J."/>
            <person name="Wu H."/>
            <person name="Hsiao K."/>
            <person name="Chao Y."/>
            <person name="Chu M."/>
            <person name="Cheng C."/>
            <person name="Hour A."/>
            <person name="Lee P."/>
            <person name="Lin S."/>
            <person name="Lin Y."/>
            <person name="Liou J."/>
            <person name="Liu S."/>
            <person name="Hsing Y."/>
            <person name="Raghuvanshi S."/>
            <person name="Mohanty A."/>
            <person name="Bharti A.K."/>
            <person name="Gaur A."/>
            <person name="Gupta V."/>
            <person name="Kumar D."/>
            <person name="Ravi V."/>
            <person name="Vij S."/>
            <person name="Kapur A."/>
            <person name="Khurana P."/>
            <person name="Khurana P."/>
            <person name="Khurana J.P."/>
            <person name="Tyagi A.K."/>
            <person name="Gaikwad K."/>
            <person name="Singh A."/>
            <person name="Dalal V."/>
            <person name="Srivastava S."/>
            <person name="Dixit A."/>
            <person name="Pal A.K."/>
            <person name="Ghazi I.A."/>
            <person name="Yadav M."/>
            <person name="Pandit A."/>
            <person name="Bhargava A."/>
            <person name="Sureshbabu K."/>
            <person name="Batra K."/>
            <person name="Sharma T.R."/>
            <person name="Mohapatra T."/>
            <person name="Singh N.K."/>
            <person name="Messing J."/>
            <person name="Nelson A.B."/>
            <person name="Fuks G."/>
            <person name="Kavchok S."/>
            <person name="Keizer G."/>
            <person name="Linton E."/>
            <person name="Llaca V."/>
            <person name="Song R."/>
            <person name="Tanyolac B."/>
            <person name="Young S."/>
            <person name="Ho-Il K."/>
            <person name="Hahn J.H."/>
            <person name="Sangsakoo G."/>
            <person name="Vanavichit A."/>
            <person name="de Mattos Luiz.A.T."/>
            <person name="Zimmer P.D."/>
            <person name="Malone G."/>
            <person name="Dellagostin O."/>
            <person name="de Oliveira A.C."/>
            <person name="Bevan M."/>
            <person name="Bancroft I."/>
            <person name="Minx P."/>
            <person name="Cordum H."/>
            <person name="Wilson R."/>
            <person name="Cheng Z."/>
            <person name="Jin W."/>
            <person name="Jiang J."/>
            <person name="Leong S.A."/>
            <person name="Iwama H."/>
            <person name="Gojobori T."/>
            <person name="Itoh T."/>
            <person name="Niimura Y."/>
            <person name="Fujii Y."/>
            <person name="Habara T."/>
            <person name="Sakai H."/>
            <person name="Sato Y."/>
            <person name="Wilson G."/>
            <person name="Kumar K."/>
            <person name="McCouch S."/>
            <person name="Juretic N."/>
            <person name="Hoen D."/>
            <person name="Wright S."/>
            <person name="Bruskiewich R."/>
            <person name="Bureau T."/>
            <person name="Miyao A."/>
            <person name="Hirochika H."/>
            <person name="Nishikawa T."/>
            <person name="Kadowaki K."/>
            <person name="Sugiura M."/>
            <person name="Burr B."/>
            <person name="Sasaki T."/>
        </authorList>
    </citation>
    <scope>NUCLEOTIDE SEQUENCE [LARGE SCALE GENOMIC DNA]</scope>
    <source>
        <strain evidence="4">cv. Nipponbare</strain>
    </source>
</reference>
<sequence>MLHFQTLAALPGRSLRVIVAELARQAAPTPPQQPITLQLDQRPPHTQEPSCSKLTARPTTSEQDTENPHATSTKELPGIDWKQPSLRREEHLRRKERAPHRQRAPEEQPLKTGRTGSGGTGGWMSRPRRRQKPQQACCPRPGPRGSRRRGALRRPTGRAAADRMRATADPMPSSPTKPHGGCKPPANARGRRHRPSPSLAARRHPGQIWRGDRNWRRHRRSRAEPHRRAADAAESPTTTPSPRHHRPAAATSPPSRHCRHARARARWSQERWPRRRHPSASPGIAGDELRRRRSKEEGGGGAAVARVSPPSRRARATRGHQRVFF</sequence>
<name>Q8LI63_ORYSJ</name>
<reference evidence="4" key="4">
    <citation type="journal article" date="2008" name="Nucleic Acids Res.">
        <title>The rice annotation project database (RAP-DB): 2008 update.</title>
        <authorList>
            <consortium name="The rice annotation project (RAP)"/>
        </authorList>
    </citation>
    <scope>GENOME REANNOTATION</scope>
    <source>
        <strain evidence="4">cv. Nipponbare</strain>
    </source>
</reference>
<reference evidence="2" key="1">
    <citation type="submission" date="2001-07" db="EMBL/GenBank/DDBJ databases">
        <title>Oryza sativa nipponbare(GA3) genomic DNA, chromosome 7, BAC clone:OJ1634_H04.</title>
        <authorList>
            <person name="Sasaki T."/>
            <person name="Matsumoto T."/>
            <person name="Yamamoto K."/>
        </authorList>
    </citation>
    <scope>NUCLEOTIDE SEQUENCE</scope>
</reference>
<dbReference type="Proteomes" id="UP000007752">
    <property type="component" value="Chromosome 7"/>
</dbReference>
<accession>Q8LI63</accession>
<evidence type="ECO:0000313" key="2">
    <source>
        <dbReference type="EMBL" id="BAC07029.1"/>
    </source>
</evidence>
<feature type="compositionally biased region" description="Basic residues" evidence="1">
    <location>
        <begin position="256"/>
        <end position="265"/>
    </location>
</feature>
<gene>
    <name evidence="2" type="primary">OJ1634_H04.123</name>
    <name evidence="3" type="ORF">OsJ_24158</name>
</gene>
<dbReference type="AlphaFoldDB" id="Q8LI63"/>
<accession>B9FX40</accession>
<feature type="compositionally biased region" description="Basic and acidic residues" evidence="1">
    <location>
        <begin position="222"/>
        <end position="231"/>
    </location>
</feature>
<reference evidence="3" key="3">
    <citation type="journal article" date="2005" name="PLoS Biol.">
        <title>The genomes of Oryza sativa: a history of duplications.</title>
        <authorList>
            <person name="Yu J."/>
            <person name="Wang J."/>
            <person name="Lin W."/>
            <person name="Li S."/>
            <person name="Li H."/>
            <person name="Zhou J."/>
            <person name="Ni P."/>
            <person name="Dong W."/>
            <person name="Hu S."/>
            <person name="Zeng C."/>
            <person name="Zhang J."/>
            <person name="Zhang Y."/>
            <person name="Li R."/>
            <person name="Xu Z."/>
            <person name="Li S."/>
            <person name="Li X."/>
            <person name="Zheng H."/>
            <person name="Cong L."/>
            <person name="Lin L."/>
            <person name="Yin J."/>
            <person name="Geng J."/>
            <person name="Li G."/>
            <person name="Shi J."/>
            <person name="Liu J."/>
            <person name="Lv H."/>
            <person name="Li J."/>
            <person name="Wang J."/>
            <person name="Deng Y."/>
            <person name="Ran L."/>
            <person name="Shi X."/>
            <person name="Wang X."/>
            <person name="Wu Q."/>
            <person name="Li C."/>
            <person name="Ren X."/>
            <person name="Wang J."/>
            <person name="Wang X."/>
            <person name="Li D."/>
            <person name="Liu D."/>
            <person name="Zhang X."/>
            <person name="Ji Z."/>
            <person name="Zhao W."/>
            <person name="Sun Y."/>
            <person name="Zhang Z."/>
            <person name="Bao J."/>
            <person name="Han Y."/>
            <person name="Dong L."/>
            <person name="Ji J."/>
            <person name="Chen P."/>
            <person name="Wu S."/>
            <person name="Liu J."/>
            <person name="Xiao Y."/>
            <person name="Bu D."/>
            <person name="Tan J."/>
            <person name="Yang L."/>
            <person name="Ye C."/>
            <person name="Zhang J."/>
            <person name="Xu J."/>
            <person name="Zhou Y."/>
            <person name="Yu Y."/>
            <person name="Zhang B."/>
            <person name="Zhuang S."/>
            <person name="Wei H."/>
            <person name="Liu B."/>
            <person name="Lei M."/>
            <person name="Yu H."/>
            <person name="Li Y."/>
            <person name="Xu H."/>
            <person name="Wei S."/>
            <person name="He X."/>
            <person name="Fang L."/>
            <person name="Zhang Z."/>
            <person name="Zhang Y."/>
            <person name="Huang X."/>
            <person name="Su Z."/>
            <person name="Tong W."/>
            <person name="Li J."/>
            <person name="Tong Z."/>
            <person name="Li S."/>
            <person name="Ye J."/>
            <person name="Wang L."/>
            <person name="Fang L."/>
            <person name="Lei T."/>
            <person name="Chen C."/>
            <person name="Chen H."/>
            <person name="Xu Z."/>
            <person name="Li H."/>
            <person name="Huang H."/>
            <person name="Zhang F."/>
            <person name="Xu H."/>
            <person name="Li N."/>
            <person name="Zhao C."/>
            <person name="Li S."/>
            <person name="Dong L."/>
            <person name="Huang Y."/>
            <person name="Li L."/>
            <person name="Xi Y."/>
            <person name="Qi Q."/>
            <person name="Li W."/>
            <person name="Zhang B."/>
            <person name="Hu W."/>
            <person name="Zhang Y."/>
            <person name="Tian X."/>
            <person name="Jiao Y."/>
            <person name="Liang X."/>
            <person name="Jin J."/>
            <person name="Gao L."/>
            <person name="Zheng W."/>
            <person name="Hao B."/>
            <person name="Liu S."/>
            <person name="Wang W."/>
            <person name="Yuan L."/>
            <person name="Cao M."/>
            <person name="McDermott J."/>
            <person name="Samudrala R."/>
            <person name="Wang J."/>
            <person name="Wong G.K."/>
            <person name="Yang H."/>
        </authorList>
    </citation>
    <scope>NUCLEOTIDE SEQUENCE [LARGE SCALE GENOMIC DNA]</scope>
</reference>
<evidence type="ECO:0000313" key="3">
    <source>
        <dbReference type="EMBL" id="EEE67127.1"/>
    </source>
</evidence>
<feature type="compositionally biased region" description="Basic residues" evidence="1">
    <location>
        <begin position="189"/>
        <end position="205"/>
    </location>
</feature>
<evidence type="ECO:0000313" key="4">
    <source>
        <dbReference type="Proteomes" id="UP000000763"/>
    </source>
</evidence>
<reference evidence="3" key="5">
    <citation type="submission" date="2008-12" db="EMBL/GenBank/DDBJ databases">
        <title>Improved gene annotation of the rice (Oryza sativa) genomes.</title>
        <authorList>
            <person name="Wang J."/>
            <person name="Li R."/>
            <person name="Fan W."/>
            <person name="Huang Q."/>
            <person name="Zhang J."/>
            <person name="Zhou Y."/>
            <person name="Hu Y."/>
            <person name="Zi S."/>
            <person name="Li J."/>
            <person name="Ni P."/>
            <person name="Zheng H."/>
            <person name="Zhang Y."/>
            <person name="Zhao M."/>
            <person name="Hao Q."/>
            <person name="McDermott J."/>
            <person name="Samudrala R."/>
            <person name="Kristiansen K."/>
            <person name="Wong G.K.-S."/>
        </authorList>
    </citation>
    <scope>NUCLEOTIDE SEQUENCE</scope>
</reference>
<protein>
    <submittedName>
        <fullName evidence="3">Uncharacterized protein</fullName>
    </submittedName>
</protein>
<dbReference type="EMBL" id="AP003916">
    <property type="protein sequence ID" value="BAC07029.1"/>
    <property type="molecule type" value="Genomic_DNA"/>
</dbReference>
<organism evidence="3">
    <name type="scientific">Oryza sativa subsp. japonica</name>
    <name type="common">Rice</name>
    <dbReference type="NCBI Taxonomy" id="39947"/>
    <lineage>
        <taxon>Eukaryota</taxon>
        <taxon>Viridiplantae</taxon>
        <taxon>Streptophyta</taxon>
        <taxon>Embryophyta</taxon>
        <taxon>Tracheophyta</taxon>
        <taxon>Spermatophyta</taxon>
        <taxon>Magnoliopsida</taxon>
        <taxon>Liliopsida</taxon>
        <taxon>Poales</taxon>
        <taxon>Poaceae</taxon>
        <taxon>BOP clade</taxon>
        <taxon>Oryzoideae</taxon>
        <taxon>Oryzeae</taxon>
        <taxon>Oryzinae</taxon>
        <taxon>Oryza</taxon>
        <taxon>Oryza sativa</taxon>
    </lineage>
</organism>
<proteinExistence type="predicted"/>
<feature type="compositionally biased region" description="Basic and acidic residues" evidence="1">
    <location>
        <begin position="287"/>
        <end position="298"/>
    </location>
</feature>
<evidence type="ECO:0000256" key="1">
    <source>
        <dbReference type="SAM" id="MobiDB-lite"/>
    </source>
</evidence>
<feature type="region of interest" description="Disordered" evidence="1">
    <location>
        <begin position="25"/>
        <end position="325"/>
    </location>
</feature>
<dbReference type="EMBL" id="CM000144">
    <property type="protein sequence ID" value="EEE67127.1"/>
    <property type="molecule type" value="Genomic_DNA"/>
</dbReference>
<feature type="compositionally biased region" description="Polar residues" evidence="1">
    <location>
        <begin position="47"/>
        <end position="74"/>
    </location>
</feature>
<feature type="compositionally biased region" description="Basic residues" evidence="1">
    <location>
        <begin position="312"/>
        <end position="325"/>
    </location>
</feature>